<evidence type="ECO:0000313" key="2">
    <source>
        <dbReference type="WBParaSite" id="scaffold39320_cov1030.g23568"/>
    </source>
</evidence>
<dbReference type="Proteomes" id="UP000887561">
    <property type="component" value="Unplaced"/>
</dbReference>
<organism evidence="1 2">
    <name type="scientific">Meloidogyne javanica</name>
    <name type="common">Root-knot nematode worm</name>
    <dbReference type="NCBI Taxonomy" id="6303"/>
    <lineage>
        <taxon>Eukaryota</taxon>
        <taxon>Metazoa</taxon>
        <taxon>Ecdysozoa</taxon>
        <taxon>Nematoda</taxon>
        <taxon>Chromadorea</taxon>
        <taxon>Rhabditida</taxon>
        <taxon>Tylenchina</taxon>
        <taxon>Tylenchomorpha</taxon>
        <taxon>Tylenchoidea</taxon>
        <taxon>Meloidogynidae</taxon>
        <taxon>Meloidogyninae</taxon>
        <taxon>Meloidogyne</taxon>
        <taxon>Meloidogyne incognita group</taxon>
    </lineage>
</organism>
<evidence type="ECO:0000313" key="1">
    <source>
        <dbReference type="Proteomes" id="UP000887561"/>
    </source>
</evidence>
<protein>
    <submittedName>
        <fullName evidence="2">Uncharacterized protein</fullName>
    </submittedName>
</protein>
<proteinExistence type="predicted"/>
<accession>A0A915MK46</accession>
<reference evidence="2" key="1">
    <citation type="submission" date="2022-11" db="UniProtKB">
        <authorList>
            <consortium name="WormBaseParasite"/>
        </authorList>
    </citation>
    <scope>IDENTIFICATION</scope>
</reference>
<sequence>MSNSSTLISSKGKENNDTKDIEIIDIDKANNGNNDKVDDICKSLWKLVRMKYIPRLEFRLCRTCSNILFHSTSRIVEAEDGGANFSTNFSISNMAPYPPNYPLDWVLQVDELDMENSLANDITATYATLQNVTLLSEDDETNLGQMLDYAMSSQFQPQMENLNTSS</sequence>
<dbReference type="AlphaFoldDB" id="A0A915MK46"/>
<name>A0A915MK46_MELJA</name>
<dbReference type="WBParaSite" id="scaffold39320_cov1030.g23568">
    <property type="protein sequence ID" value="scaffold39320_cov1030.g23568"/>
    <property type="gene ID" value="scaffold39320_cov1030.g23568"/>
</dbReference>
<keyword evidence="1" id="KW-1185">Reference proteome</keyword>